<evidence type="ECO:0000313" key="1">
    <source>
        <dbReference type="EMBL" id="KAL3651190.1"/>
    </source>
</evidence>
<accession>A0ABD3EDI2</accession>
<dbReference type="AlphaFoldDB" id="A0ABD3EDI2"/>
<keyword evidence="2" id="KW-1185">Reference proteome</keyword>
<protein>
    <submittedName>
        <fullName evidence="1">Uncharacterized protein</fullName>
    </submittedName>
</protein>
<evidence type="ECO:0000313" key="2">
    <source>
        <dbReference type="Proteomes" id="UP001632038"/>
    </source>
</evidence>
<comment type="caution">
    <text evidence="1">The sequence shown here is derived from an EMBL/GenBank/DDBJ whole genome shotgun (WGS) entry which is preliminary data.</text>
</comment>
<organism evidence="1 2">
    <name type="scientific">Castilleja foliolosa</name>
    <dbReference type="NCBI Taxonomy" id="1961234"/>
    <lineage>
        <taxon>Eukaryota</taxon>
        <taxon>Viridiplantae</taxon>
        <taxon>Streptophyta</taxon>
        <taxon>Embryophyta</taxon>
        <taxon>Tracheophyta</taxon>
        <taxon>Spermatophyta</taxon>
        <taxon>Magnoliopsida</taxon>
        <taxon>eudicotyledons</taxon>
        <taxon>Gunneridae</taxon>
        <taxon>Pentapetalae</taxon>
        <taxon>asterids</taxon>
        <taxon>lamiids</taxon>
        <taxon>Lamiales</taxon>
        <taxon>Orobanchaceae</taxon>
        <taxon>Pedicularideae</taxon>
        <taxon>Castillejinae</taxon>
        <taxon>Castilleja</taxon>
    </lineage>
</organism>
<sequence>MDVDSSTRAISARKIAIGTREFPVHSLNDVEIGAVRIENINEETTEYAIHS</sequence>
<reference evidence="2" key="1">
    <citation type="journal article" date="2024" name="IScience">
        <title>Strigolactones Initiate the Formation of Haustorium-like Structures in Castilleja.</title>
        <authorList>
            <person name="Buerger M."/>
            <person name="Peterson D."/>
            <person name="Chory J."/>
        </authorList>
    </citation>
    <scope>NUCLEOTIDE SEQUENCE [LARGE SCALE GENOMIC DNA]</scope>
</reference>
<name>A0ABD3EDI2_9LAMI</name>
<proteinExistence type="predicted"/>
<dbReference type="Proteomes" id="UP001632038">
    <property type="component" value="Unassembled WGS sequence"/>
</dbReference>
<gene>
    <name evidence="1" type="ORF">CASFOL_004192</name>
</gene>
<dbReference type="EMBL" id="JAVIJP010000006">
    <property type="protein sequence ID" value="KAL3651190.1"/>
    <property type="molecule type" value="Genomic_DNA"/>
</dbReference>